<name>A0A0E0N9X3_ORYRU</name>
<reference evidence="1" key="2">
    <citation type="submission" date="2015-06" db="UniProtKB">
        <authorList>
            <consortium name="EnsemblPlants"/>
        </authorList>
    </citation>
    <scope>IDENTIFICATION</scope>
</reference>
<protein>
    <submittedName>
        <fullName evidence="1">Uncharacterized protein</fullName>
    </submittedName>
</protein>
<proteinExistence type="predicted"/>
<dbReference type="Proteomes" id="UP000008022">
    <property type="component" value="Unassembled WGS sequence"/>
</dbReference>
<reference evidence="2" key="1">
    <citation type="submission" date="2013-06" db="EMBL/GenBank/DDBJ databases">
        <authorList>
            <person name="Zhao Q."/>
        </authorList>
    </citation>
    <scope>NUCLEOTIDE SEQUENCE</scope>
    <source>
        <strain evidence="2">cv. W1943</strain>
    </source>
</reference>
<organism evidence="1 2">
    <name type="scientific">Oryza rufipogon</name>
    <name type="common">Brownbeard rice</name>
    <name type="synonym">Asian wild rice</name>
    <dbReference type="NCBI Taxonomy" id="4529"/>
    <lineage>
        <taxon>Eukaryota</taxon>
        <taxon>Viridiplantae</taxon>
        <taxon>Streptophyta</taxon>
        <taxon>Embryophyta</taxon>
        <taxon>Tracheophyta</taxon>
        <taxon>Spermatophyta</taxon>
        <taxon>Magnoliopsida</taxon>
        <taxon>Liliopsida</taxon>
        <taxon>Poales</taxon>
        <taxon>Poaceae</taxon>
        <taxon>BOP clade</taxon>
        <taxon>Oryzoideae</taxon>
        <taxon>Oryzeae</taxon>
        <taxon>Oryzinae</taxon>
        <taxon>Oryza</taxon>
    </lineage>
</organism>
<dbReference type="HOGENOM" id="CLU_3261390_0_0_1"/>
<evidence type="ECO:0000313" key="1">
    <source>
        <dbReference type="EnsemblPlants" id="ORUFI02G04010.5"/>
    </source>
</evidence>
<dbReference type="Gramene" id="ORUFI02G04010.5">
    <property type="protein sequence ID" value="ORUFI02G04010.5"/>
    <property type="gene ID" value="ORUFI02G04010"/>
</dbReference>
<evidence type="ECO:0000313" key="2">
    <source>
        <dbReference type="Proteomes" id="UP000008022"/>
    </source>
</evidence>
<accession>A0A0E0N9X3</accession>
<dbReference type="AlphaFoldDB" id="A0A0E0N9X3"/>
<dbReference type="EnsemblPlants" id="ORUFI02G04010.5">
    <property type="protein sequence ID" value="ORUFI02G04010.5"/>
    <property type="gene ID" value="ORUFI02G04010"/>
</dbReference>
<sequence length="42" mass="4865">MHAQHVSYKSICKFDLFLDNTTTTTPHQYITKKIPVPTKESN</sequence>
<keyword evidence="2" id="KW-1185">Reference proteome</keyword>